<protein>
    <recommendedName>
        <fullName evidence="5">DUF4443 domain-containing protein</fullName>
    </recommendedName>
</protein>
<reference evidence="6" key="1">
    <citation type="journal article" date="2015" name="Nature">
        <title>Complex archaea that bridge the gap between prokaryotes and eukaryotes.</title>
        <authorList>
            <person name="Spang A."/>
            <person name="Saw J.H."/>
            <person name="Jorgensen S.L."/>
            <person name="Zaremba-Niedzwiedzka K."/>
            <person name="Martijn J."/>
            <person name="Lind A.E."/>
            <person name="van Eijk R."/>
            <person name="Schleper C."/>
            <person name="Guy L."/>
            <person name="Ettema T.J."/>
        </authorList>
    </citation>
    <scope>NUCLEOTIDE SEQUENCE</scope>
</reference>
<sequence length="226" mass="25443">MKFEELDELFLSPTIKPTFERVHVILALYMFGENREGMGRYRLQKELLIGEGTARSLIKKLNEKIKFITVLDKKIRKGHVLTEVGIKYLKEIKSMIPIIKEVETSVLKEIIIEAENIYSYFCLIKNAFHNITNGVSQRDAAIKVNGSGATCLVFNGKNLIFPSKSHSKIGSENENMILSKNISAYFESILLEENIKLEKNDVLAIGAGKSPQRARLATLNAALTLL</sequence>
<dbReference type="InterPro" id="IPR029349">
    <property type="entry name" value="DUF4443"/>
</dbReference>
<dbReference type="AlphaFoldDB" id="A0A0F9I9I1"/>
<dbReference type="Gene3D" id="1.10.10.10">
    <property type="entry name" value="Winged helix-like DNA-binding domain superfamily/Winged helix DNA-binding domain"/>
    <property type="match status" value="1"/>
</dbReference>
<dbReference type="EMBL" id="LAZR01021797">
    <property type="protein sequence ID" value="KKL84097.1"/>
    <property type="molecule type" value="Genomic_DNA"/>
</dbReference>
<comment type="caution">
    <text evidence="6">The sequence shown here is derived from an EMBL/GenBank/DDBJ whole genome shotgun (WGS) entry which is preliminary data.</text>
</comment>
<name>A0A0F9I9I1_9ZZZZ</name>
<dbReference type="GO" id="GO:0005737">
    <property type="term" value="C:cytoplasm"/>
    <property type="evidence" value="ECO:0007669"/>
    <property type="project" value="InterPro"/>
</dbReference>
<keyword evidence="3" id="KW-0067">ATP-binding</keyword>
<dbReference type="GO" id="GO:0006412">
    <property type="term" value="P:translation"/>
    <property type="evidence" value="ECO:0007669"/>
    <property type="project" value="UniProtKB-KW"/>
</dbReference>
<accession>A0A0F9I9I1</accession>
<keyword evidence="1" id="KW-0436">Ligase</keyword>
<dbReference type="InterPro" id="IPR036390">
    <property type="entry name" value="WH_DNA-bd_sf"/>
</dbReference>
<organism evidence="6">
    <name type="scientific">marine sediment metagenome</name>
    <dbReference type="NCBI Taxonomy" id="412755"/>
    <lineage>
        <taxon>unclassified sequences</taxon>
        <taxon>metagenomes</taxon>
        <taxon>ecological metagenomes</taxon>
    </lineage>
</organism>
<dbReference type="InterPro" id="IPR004115">
    <property type="entry name" value="GAD-like_sf"/>
</dbReference>
<dbReference type="GO" id="GO:0004812">
    <property type="term" value="F:aminoacyl-tRNA ligase activity"/>
    <property type="evidence" value="ECO:0007669"/>
    <property type="project" value="InterPro"/>
</dbReference>
<dbReference type="InterPro" id="IPR036388">
    <property type="entry name" value="WH-like_DNA-bd_sf"/>
</dbReference>
<proteinExistence type="predicted"/>
<dbReference type="Pfam" id="PF14544">
    <property type="entry name" value="DUF4443"/>
    <property type="match status" value="1"/>
</dbReference>
<keyword evidence="2" id="KW-0547">Nucleotide-binding</keyword>
<evidence type="ECO:0000256" key="1">
    <source>
        <dbReference type="ARBA" id="ARBA00022598"/>
    </source>
</evidence>
<dbReference type="GO" id="GO:0005524">
    <property type="term" value="F:ATP binding"/>
    <property type="evidence" value="ECO:0007669"/>
    <property type="project" value="UniProtKB-KW"/>
</dbReference>
<gene>
    <name evidence="6" type="ORF">LCGC14_1968140</name>
</gene>
<evidence type="ECO:0000259" key="5">
    <source>
        <dbReference type="Pfam" id="PF14544"/>
    </source>
</evidence>
<keyword evidence="4" id="KW-0648">Protein biosynthesis</keyword>
<dbReference type="Gene3D" id="3.30.1360.30">
    <property type="entry name" value="GAD-like domain"/>
    <property type="match status" value="1"/>
</dbReference>
<feature type="domain" description="DUF4443" evidence="5">
    <location>
        <begin position="118"/>
        <end position="225"/>
    </location>
</feature>
<evidence type="ECO:0000256" key="3">
    <source>
        <dbReference type="ARBA" id="ARBA00022840"/>
    </source>
</evidence>
<dbReference type="SUPFAM" id="SSF46785">
    <property type="entry name" value="Winged helix' DNA-binding domain"/>
    <property type="match status" value="1"/>
</dbReference>
<evidence type="ECO:0000313" key="6">
    <source>
        <dbReference type="EMBL" id="KKL84097.1"/>
    </source>
</evidence>
<evidence type="ECO:0000256" key="2">
    <source>
        <dbReference type="ARBA" id="ARBA00022741"/>
    </source>
</evidence>
<evidence type="ECO:0000256" key="4">
    <source>
        <dbReference type="ARBA" id="ARBA00022917"/>
    </source>
</evidence>